<reference evidence="4 5" key="1">
    <citation type="submission" date="2018-11" db="EMBL/GenBank/DDBJ databases">
        <authorList>
            <person name="Zhou Z."/>
            <person name="Wang G."/>
        </authorList>
    </citation>
    <scope>NUCLEOTIDE SEQUENCE [LARGE SCALE GENOMIC DNA]</scope>
    <source>
        <strain evidence="4 5">KCTC42998</strain>
    </source>
</reference>
<feature type="domain" description="Band 7" evidence="3">
    <location>
        <begin position="18"/>
        <end position="176"/>
    </location>
</feature>
<evidence type="ECO:0000259" key="3">
    <source>
        <dbReference type="SMART" id="SM00244"/>
    </source>
</evidence>
<organism evidence="4 5">
    <name type="scientific">Larkinella knui</name>
    <dbReference type="NCBI Taxonomy" id="2025310"/>
    <lineage>
        <taxon>Bacteria</taxon>
        <taxon>Pseudomonadati</taxon>
        <taxon>Bacteroidota</taxon>
        <taxon>Cytophagia</taxon>
        <taxon>Cytophagales</taxon>
        <taxon>Spirosomataceae</taxon>
        <taxon>Larkinella</taxon>
    </lineage>
</organism>
<dbReference type="PANTHER" id="PTHR43327:SF10">
    <property type="entry name" value="STOMATIN-LIKE PROTEIN 2, MITOCHONDRIAL"/>
    <property type="match status" value="1"/>
</dbReference>
<dbReference type="Pfam" id="PF16200">
    <property type="entry name" value="Band_7_C"/>
    <property type="match status" value="1"/>
</dbReference>
<dbReference type="InterPro" id="IPR050710">
    <property type="entry name" value="Band7/mec-2_domain"/>
</dbReference>
<dbReference type="EMBL" id="RQJP01000003">
    <property type="protein sequence ID" value="RRB13660.1"/>
    <property type="molecule type" value="Genomic_DNA"/>
</dbReference>
<dbReference type="PANTHER" id="PTHR43327">
    <property type="entry name" value="STOMATIN-LIKE PROTEIN 2, MITOCHONDRIAL"/>
    <property type="match status" value="1"/>
</dbReference>
<dbReference type="InterPro" id="IPR001972">
    <property type="entry name" value="Stomatin_HflK_fam"/>
</dbReference>
<evidence type="ECO:0000256" key="1">
    <source>
        <dbReference type="ARBA" id="ARBA00004167"/>
    </source>
</evidence>
<dbReference type="AlphaFoldDB" id="A0A3P1CKC8"/>
<evidence type="ECO:0000256" key="2">
    <source>
        <dbReference type="ARBA" id="ARBA00008164"/>
    </source>
</evidence>
<gene>
    <name evidence="4" type="ORF">EHT87_15480</name>
</gene>
<dbReference type="RefSeq" id="WP_124907558.1">
    <property type="nucleotide sequence ID" value="NZ_RQJP01000003.1"/>
</dbReference>
<dbReference type="InterPro" id="IPR032435">
    <property type="entry name" value="STML2-like_C"/>
</dbReference>
<name>A0A3P1CKC8_9BACT</name>
<evidence type="ECO:0000313" key="5">
    <source>
        <dbReference type="Proteomes" id="UP000274271"/>
    </source>
</evidence>
<dbReference type="OrthoDB" id="9809197at2"/>
<dbReference type="InterPro" id="IPR001107">
    <property type="entry name" value="Band_7"/>
</dbReference>
<keyword evidence="5" id="KW-1185">Reference proteome</keyword>
<dbReference type="SMART" id="SM00244">
    <property type="entry name" value="PHB"/>
    <property type="match status" value="1"/>
</dbReference>
<dbReference type="GO" id="GO:0005886">
    <property type="term" value="C:plasma membrane"/>
    <property type="evidence" value="ECO:0007669"/>
    <property type="project" value="UniProtKB-ARBA"/>
</dbReference>
<dbReference type="PRINTS" id="PR00721">
    <property type="entry name" value="STOMATIN"/>
</dbReference>
<protein>
    <submittedName>
        <fullName evidence="4">Paraslipin</fullName>
    </submittedName>
</protein>
<comment type="subcellular location">
    <subcellularLocation>
        <location evidence="1">Membrane</location>
        <topology evidence="1">Single-pass membrane protein</topology>
    </subcellularLocation>
</comment>
<dbReference type="InterPro" id="IPR036013">
    <property type="entry name" value="Band_7/SPFH_dom_sf"/>
</dbReference>
<dbReference type="FunFam" id="3.30.479.30:FF:000004">
    <property type="entry name" value="Putative membrane protease family, stomatin"/>
    <property type="match status" value="1"/>
</dbReference>
<comment type="caution">
    <text evidence="4">The sequence shown here is derived from an EMBL/GenBank/DDBJ whole genome shotgun (WGS) entry which is preliminary data.</text>
</comment>
<comment type="similarity">
    <text evidence="2">Belongs to the band 7/mec-2 family.</text>
</comment>
<sequence>MGYVFLTLVILALLIVFMTVKVVPQQTAYVVERLGKFFDVLQPGITFIIPFFDRVAYKHSLKETALDIPEQICITRDNVQVRVDGVIFIQIVDAQKASYGIADYRFAVIQLSQTTMRSEMGKIELDKTFEERTTLNQAVVRAIDEAAIGWGVKVLRYEIKNITPPQSVLNAMEKQMQAEREKRAVILQSEGEKQSAINIAEGQKQKVVLESEGVRLRQINEAAGEAEAIKSIADATAESIRKVAAAINDEGGMDAVQLRVAEQLVDQFGNLARTNNTLILPANFGDLASIISTAMTVVKHQDKKA</sequence>
<dbReference type="Pfam" id="PF01145">
    <property type="entry name" value="Band_7"/>
    <property type="match status" value="1"/>
</dbReference>
<accession>A0A3P1CKC8</accession>
<dbReference type="Gene3D" id="3.30.479.30">
    <property type="entry name" value="Band 7 domain"/>
    <property type="match status" value="1"/>
</dbReference>
<dbReference type="GO" id="GO:0098552">
    <property type="term" value="C:side of membrane"/>
    <property type="evidence" value="ECO:0007669"/>
    <property type="project" value="UniProtKB-ARBA"/>
</dbReference>
<dbReference type="Proteomes" id="UP000274271">
    <property type="component" value="Unassembled WGS sequence"/>
</dbReference>
<dbReference type="SUPFAM" id="SSF117892">
    <property type="entry name" value="Band 7/SPFH domain"/>
    <property type="match status" value="1"/>
</dbReference>
<evidence type="ECO:0000313" key="4">
    <source>
        <dbReference type="EMBL" id="RRB13660.1"/>
    </source>
</evidence>
<proteinExistence type="inferred from homology"/>
<dbReference type="CDD" id="cd08829">
    <property type="entry name" value="SPFH_paraslipin"/>
    <property type="match status" value="1"/>
</dbReference>